<protein>
    <submittedName>
        <fullName evidence="1">Uncharacterized protein</fullName>
    </submittedName>
</protein>
<evidence type="ECO:0000313" key="2">
    <source>
        <dbReference type="Proteomes" id="UP000075398"/>
    </source>
</evidence>
<gene>
    <name evidence="1" type="ORF">AMQ22_00278</name>
</gene>
<accession>A0A150J817</accession>
<reference evidence="1 2" key="1">
    <citation type="journal article" date="2016" name="ISME J.">
        <title>Chasing the elusive Euryarchaeota class WSA2: genomes reveal a uniquely fastidious methyl-reducing methanogen.</title>
        <authorList>
            <person name="Nobu M.K."/>
            <person name="Narihiro T."/>
            <person name="Kuroda K."/>
            <person name="Mei R."/>
            <person name="Liu W.T."/>
        </authorList>
    </citation>
    <scope>NUCLEOTIDE SEQUENCE [LARGE SCALE GENOMIC DNA]</scope>
    <source>
        <strain evidence="1">U1lsi0528_Bin055</strain>
    </source>
</reference>
<comment type="caution">
    <text evidence="1">The sequence shown here is derived from an EMBL/GenBank/DDBJ whole genome shotgun (WGS) entry which is preliminary data.</text>
</comment>
<evidence type="ECO:0000313" key="1">
    <source>
        <dbReference type="EMBL" id="KYC53382.1"/>
    </source>
</evidence>
<dbReference type="EMBL" id="LNGC01000006">
    <property type="protein sequence ID" value="KYC53382.1"/>
    <property type="molecule type" value="Genomic_DNA"/>
</dbReference>
<sequence>MQKKISITIGLLISLAFLGTTSVLSDDCITIILEKDTLKVGDSFFVCPAHADINQNLSTGTVELVGINGNYCVYLAKNSGTIVFENCDSKKTVRIFPKESPFGALMNIIGRVKH</sequence>
<dbReference type="AlphaFoldDB" id="A0A150J817"/>
<organism evidence="1 2">
    <name type="scientific">Candidatus Methanofastidiosum methylothiophilum</name>
    <dbReference type="NCBI Taxonomy" id="1705564"/>
    <lineage>
        <taxon>Archaea</taxon>
        <taxon>Methanobacteriati</taxon>
        <taxon>Methanobacteriota</taxon>
        <taxon>Stenosarchaea group</taxon>
        <taxon>Candidatus Methanofastidiosia</taxon>
        <taxon>Candidatus Methanofastidiosales</taxon>
        <taxon>Candidatus Methanofastidiosaceae</taxon>
        <taxon>Candidatus Methanofastidiosum</taxon>
    </lineage>
</organism>
<dbReference type="Proteomes" id="UP000075398">
    <property type="component" value="Unassembled WGS sequence"/>
</dbReference>
<name>A0A150J817_9EURY</name>
<proteinExistence type="predicted"/>